<accession>A0A6S6QJB6</accession>
<evidence type="ECO:0000313" key="2">
    <source>
        <dbReference type="Proteomes" id="UP000515317"/>
    </source>
</evidence>
<reference evidence="1 2" key="1">
    <citation type="submission" date="2020-08" db="EMBL/GenBank/DDBJ databases">
        <title>Genome sequence of Rhizobiales bacterium strain IZ6.</title>
        <authorList>
            <person name="Nakai R."/>
            <person name="Naganuma T."/>
        </authorList>
    </citation>
    <scope>NUCLEOTIDE SEQUENCE [LARGE SCALE GENOMIC DNA]</scope>
    <source>
        <strain evidence="1 2">IZ6</strain>
    </source>
</reference>
<keyword evidence="2" id="KW-1185">Reference proteome</keyword>
<evidence type="ECO:0000313" key="1">
    <source>
        <dbReference type="EMBL" id="BCJ91363.1"/>
    </source>
</evidence>
<dbReference type="KEGG" id="tso:IZ6_20980"/>
<name>A0A6S6QJB6_9HYPH</name>
<sequence>MTPRSRFIAARLVYPALFFGLFAVLPVALAREDKCTSGETAYMIAKRFVSERTGLTEKDDPDFPWMQASMVSYLGSCTHDIHSFFDRGARDARIRTGYAARVHYDVLMNHWSLEQFEARGAS</sequence>
<dbReference type="Proteomes" id="UP000515317">
    <property type="component" value="Chromosome"/>
</dbReference>
<gene>
    <name evidence="1" type="ORF">IZ6_20980</name>
</gene>
<proteinExistence type="predicted"/>
<protein>
    <submittedName>
        <fullName evidence="1">Uncharacterized protein</fullName>
    </submittedName>
</protein>
<dbReference type="RefSeq" id="WP_222875012.1">
    <property type="nucleotide sequence ID" value="NZ_AP023361.1"/>
</dbReference>
<dbReference type="AlphaFoldDB" id="A0A6S6QJB6"/>
<dbReference type="EMBL" id="AP023361">
    <property type="protein sequence ID" value="BCJ91363.1"/>
    <property type="molecule type" value="Genomic_DNA"/>
</dbReference>
<organism evidence="1 2">
    <name type="scientific">Terrihabitans soli</name>
    <dbReference type="NCBI Taxonomy" id="708113"/>
    <lineage>
        <taxon>Bacteria</taxon>
        <taxon>Pseudomonadati</taxon>
        <taxon>Pseudomonadota</taxon>
        <taxon>Alphaproteobacteria</taxon>
        <taxon>Hyphomicrobiales</taxon>
        <taxon>Terrihabitans</taxon>
    </lineage>
</organism>